<dbReference type="PANTHER" id="PTHR10414">
    <property type="entry name" value="ETHANOLAMINEPHOSPHOTRANSFERASE"/>
    <property type="match status" value="1"/>
</dbReference>
<dbReference type="GO" id="GO:0008654">
    <property type="term" value="P:phospholipid biosynthetic process"/>
    <property type="evidence" value="ECO:0007669"/>
    <property type="project" value="InterPro"/>
</dbReference>
<dbReference type="AlphaFoldDB" id="A0A9Q0LY29"/>
<dbReference type="InterPro" id="IPR043130">
    <property type="entry name" value="CDP-OH_PTrfase_TM_dom"/>
</dbReference>
<evidence type="ECO:0000313" key="8">
    <source>
        <dbReference type="Proteomes" id="UP001149090"/>
    </source>
</evidence>
<feature type="transmembrane region" description="Helical" evidence="6">
    <location>
        <begin position="204"/>
        <end position="221"/>
    </location>
</feature>
<reference evidence="7" key="1">
    <citation type="submission" date="2022-10" db="EMBL/GenBank/DDBJ databases">
        <title>Novel sulphate-reducing endosymbionts in the free-living metamonad Anaeramoeba.</title>
        <authorList>
            <person name="Jerlstrom-Hultqvist J."/>
            <person name="Cepicka I."/>
            <person name="Gallot-Lavallee L."/>
            <person name="Salas-Leiva D."/>
            <person name="Curtis B.A."/>
            <person name="Zahonova K."/>
            <person name="Pipaliya S."/>
            <person name="Dacks J."/>
            <person name="Roger A.J."/>
        </authorList>
    </citation>
    <scope>NUCLEOTIDE SEQUENCE</scope>
    <source>
        <strain evidence="7">BMAN</strain>
    </source>
</reference>
<keyword evidence="8" id="KW-1185">Reference proteome</keyword>
<sequence>MTKKLPIIYKPSYLTEEKLQNIAKNKYNGKDNSILYRFVFGHFYNFLVNHVIPSWVAYIVVWIYSPSMNKEMPSWVYFFTAFCLFVYFTLDNCDGKQARKTNSSTPLGQLFDHGCDCITTSLILQNLCATIQAGASVRFAMFLLMGVPIFYFATWEEYMTDYFYLPELNGPDEGLFLITVMFIHGGFDPNFWKKSTFGIENFNYLFVFTLFLFVVTAAGNFKNAMKGDHFKESSKLYIFKSLSPCFLTSLFGSLWIYFRFELFLKHPRLVMTSIGFIFANINLRVLVAHVSKDFGNWYIKKRFLMLFAIPIAYYLFGWIVISEETFLRFYAFF</sequence>
<evidence type="ECO:0000256" key="2">
    <source>
        <dbReference type="ARBA" id="ARBA00010441"/>
    </source>
</evidence>
<evidence type="ECO:0000256" key="6">
    <source>
        <dbReference type="SAM" id="Phobius"/>
    </source>
</evidence>
<feature type="transmembrane region" description="Helical" evidence="6">
    <location>
        <begin position="270"/>
        <end position="291"/>
    </location>
</feature>
<comment type="similarity">
    <text evidence="2 5">Belongs to the CDP-alcohol phosphatidyltransferase class-I family.</text>
</comment>
<accession>A0A9Q0LY29</accession>
<keyword evidence="6" id="KW-1133">Transmembrane helix</keyword>
<feature type="transmembrane region" description="Helical" evidence="6">
    <location>
        <begin position="34"/>
        <end position="52"/>
    </location>
</feature>
<dbReference type="OMA" id="GMWMYST"/>
<comment type="subcellular location">
    <subcellularLocation>
        <location evidence="1">Membrane</location>
    </subcellularLocation>
</comment>
<dbReference type="Proteomes" id="UP001149090">
    <property type="component" value="Unassembled WGS sequence"/>
</dbReference>
<evidence type="ECO:0000313" key="7">
    <source>
        <dbReference type="EMBL" id="KAJ5079965.1"/>
    </source>
</evidence>
<feature type="transmembrane region" description="Helical" evidence="6">
    <location>
        <begin position="135"/>
        <end position="154"/>
    </location>
</feature>
<organism evidence="7 8">
    <name type="scientific">Anaeramoeba ignava</name>
    <name type="common">Anaerobic marine amoeba</name>
    <dbReference type="NCBI Taxonomy" id="1746090"/>
    <lineage>
        <taxon>Eukaryota</taxon>
        <taxon>Metamonada</taxon>
        <taxon>Anaeramoebidae</taxon>
        <taxon>Anaeramoeba</taxon>
    </lineage>
</organism>
<gene>
    <name evidence="7" type="ORF">M0811_14295</name>
</gene>
<feature type="transmembrane region" description="Helical" evidence="6">
    <location>
        <begin position="241"/>
        <end position="258"/>
    </location>
</feature>
<keyword evidence="4 6" id="KW-0472">Membrane</keyword>
<dbReference type="GO" id="GO:0016020">
    <property type="term" value="C:membrane"/>
    <property type="evidence" value="ECO:0007669"/>
    <property type="project" value="UniProtKB-SubCell"/>
</dbReference>
<evidence type="ECO:0000256" key="5">
    <source>
        <dbReference type="RuleBase" id="RU003750"/>
    </source>
</evidence>
<dbReference type="InterPro" id="IPR000462">
    <property type="entry name" value="CDP-OH_P_trans"/>
</dbReference>
<comment type="caution">
    <text evidence="7">The sequence shown here is derived from an EMBL/GenBank/DDBJ whole genome shotgun (WGS) entry which is preliminary data.</text>
</comment>
<keyword evidence="6" id="KW-0812">Transmembrane</keyword>
<evidence type="ECO:0000256" key="4">
    <source>
        <dbReference type="ARBA" id="ARBA00023136"/>
    </source>
</evidence>
<dbReference type="Pfam" id="PF01066">
    <property type="entry name" value="CDP-OH_P_transf"/>
    <property type="match status" value="1"/>
</dbReference>
<dbReference type="PANTHER" id="PTHR10414:SF37">
    <property type="entry name" value="BB IN A BOXCAR, ISOFORM C"/>
    <property type="match status" value="1"/>
</dbReference>
<proteinExistence type="inferred from homology"/>
<keyword evidence="3 5" id="KW-0808">Transferase</keyword>
<dbReference type="GO" id="GO:0016780">
    <property type="term" value="F:phosphotransferase activity, for other substituted phosphate groups"/>
    <property type="evidence" value="ECO:0007669"/>
    <property type="project" value="InterPro"/>
</dbReference>
<dbReference type="EMBL" id="JAPDFW010000019">
    <property type="protein sequence ID" value="KAJ5079965.1"/>
    <property type="molecule type" value="Genomic_DNA"/>
</dbReference>
<evidence type="ECO:0000256" key="1">
    <source>
        <dbReference type="ARBA" id="ARBA00004370"/>
    </source>
</evidence>
<feature type="transmembrane region" description="Helical" evidence="6">
    <location>
        <begin position="303"/>
        <end position="321"/>
    </location>
</feature>
<dbReference type="Gene3D" id="1.20.120.1760">
    <property type="match status" value="1"/>
</dbReference>
<evidence type="ECO:0000256" key="3">
    <source>
        <dbReference type="ARBA" id="ARBA00022679"/>
    </source>
</evidence>
<protein>
    <submittedName>
        <fullName evidence="7">Uncharacterized protein</fullName>
    </submittedName>
</protein>
<feature type="transmembrane region" description="Helical" evidence="6">
    <location>
        <begin position="72"/>
        <end position="90"/>
    </location>
</feature>
<dbReference type="InterPro" id="IPR048254">
    <property type="entry name" value="CDP_ALCOHOL_P_TRANSF_CS"/>
</dbReference>
<dbReference type="PROSITE" id="PS00379">
    <property type="entry name" value="CDP_ALCOHOL_P_TRANSF"/>
    <property type="match status" value="1"/>
</dbReference>
<dbReference type="InterPro" id="IPR014472">
    <property type="entry name" value="CHOPT"/>
</dbReference>
<name>A0A9Q0LY29_ANAIG</name>
<dbReference type="OrthoDB" id="196717at2759"/>